<proteinExistence type="predicted"/>
<dbReference type="RefSeq" id="WP_228230390.1">
    <property type="nucleotide sequence ID" value="NZ_JAJGMW010000014.1"/>
</dbReference>
<keyword evidence="1" id="KW-0472">Membrane</keyword>
<dbReference type="EMBL" id="JAJGMW010000014">
    <property type="protein sequence ID" value="MCC4213327.1"/>
    <property type="molecule type" value="Genomic_DNA"/>
</dbReference>
<dbReference type="Proteomes" id="UP001197770">
    <property type="component" value="Unassembled WGS sequence"/>
</dbReference>
<organism evidence="3 4">
    <name type="scientific">Leeuwenhoekiella parthenopeia</name>
    <dbReference type="NCBI Taxonomy" id="2890320"/>
    <lineage>
        <taxon>Bacteria</taxon>
        <taxon>Pseudomonadati</taxon>
        <taxon>Bacteroidota</taxon>
        <taxon>Flavobacteriia</taxon>
        <taxon>Flavobacteriales</taxon>
        <taxon>Flavobacteriaceae</taxon>
        <taxon>Leeuwenhoekiella</taxon>
    </lineage>
</organism>
<feature type="transmembrane region" description="Helical" evidence="1">
    <location>
        <begin position="55"/>
        <end position="75"/>
    </location>
</feature>
<keyword evidence="1" id="KW-1133">Transmembrane helix</keyword>
<dbReference type="Pfam" id="PF03703">
    <property type="entry name" value="bPH_2"/>
    <property type="match status" value="2"/>
</dbReference>
<feature type="transmembrane region" description="Helical" evidence="1">
    <location>
        <begin position="406"/>
        <end position="426"/>
    </location>
</feature>
<evidence type="ECO:0000313" key="3">
    <source>
        <dbReference type="EMBL" id="MCC4213327.1"/>
    </source>
</evidence>
<protein>
    <submittedName>
        <fullName evidence="3">PH domain-containing protein</fullName>
    </submittedName>
</protein>
<evidence type="ECO:0000313" key="4">
    <source>
        <dbReference type="Proteomes" id="UP001197770"/>
    </source>
</evidence>
<feature type="transmembrane region" description="Helical" evidence="1">
    <location>
        <begin position="203"/>
        <end position="221"/>
    </location>
</feature>
<name>A0ABS8GTP1_9FLAO</name>
<dbReference type="PANTHER" id="PTHR34473">
    <property type="entry name" value="UPF0699 TRANSMEMBRANE PROTEIN YDBS"/>
    <property type="match status" value="1"/>
</dbReference>
<keyword evidence="4" id="KW-1185">Reference proteome</keyword>
<keyword evidence="1" id="KW-0812">Transmembrane</keyword>
<gene>
    <name evidence="3" type="ORF">LLW17_11395</name>
</gene>
<feature type="domain" description="YdbS-like PH" evidence="2">
    <location>
        <begin position="78"/>
        <end position="155"/>
    </location>
</feature>
<evidence type="ECO:0000259" key="2">
    <source>
        <dbReference type="Pfam" id="PF03703"/>
    </source>
</evidence>
<feature type="domain" description="YdbS-like PH" evidence="2">
    <location>
        <begin position="426"/>
        <end position="488"/>
    </location>
</feature>
<feature type="transmembrane region" description="Helical" evidence="1">
    <location>
        <begin position="20"/>
        <end position="43"/>
    </location>
</feature>
<dbReference type="InterPro" id="IPR005182">
    <property type="entry name" value="YdbS-like_PH"/>
</dbReference>
<reference evidence="3 4" key="1">
    <citation type="submission" date="2021-11" db="EMBL/GenBank/DDBJ databases">
        <title>Seasonal and diel survey of microbial diversity of the Tyrrhenian coast.</title>
        <authorList>
            <person name="Gattoni G."/>
            <person name="Corral P."/>
        </authorList>
    </citation>
    <scope>NUCLEOTIDE SEQUENCE [LARGE SCALE GENOMIC DNA]</scope>
    <source>
        <strain evidence="3 4">Mr9</strain>
    </source>
</reference>
<feature type="transmembrane region" description="Helical" evidence="1">
    <location>
        <begin position="373"/>
        <end position="394"/>
    </location>
</feature>
<feature type="transmembrane region" description="Helical" evidence="1">
    <location>
        <begin position="249"/>
        <end position="274"/>
    </location>
</feature>
<sequence>MKMMHKPFSQPQTQSKLGIIFIFLGQSVKFVRIFGAAVIYFFLKGFEANSELVSIALSVLIGVLLLLLGFSYLSFQRFRFYIDYDNREFILQKGVFNTEVISLPFSKIQQVYFRRSLLQRLIGVYSVILDTAGSSAQEINIKALSESEAKDLQQILMEEVTAQKQQETNDVETTADQESGEDSVAVHKLSVLALLKLGLTSNYFRGVWLILIFLGSLYQQFGEFELIEESQYREGIRGYFEAYSKPVELLVLTALVFVAMFILGIFISSIEIFIKYFDLALKQTKDSLELEMGLKTNTKVSLKPRRVQLMRIVTNPMQKRLNLNEAQIAIASSRDDLQKSQISIPGMERMQLERVKKFLFTYRMRPGRVFKPAYILYLRLIIIAGLPLVLTAIVGSVVVPNYMVEIGLVLLVIYAGLVLPYQFFWYKALSLEITPEFVIKRKGVWTQKTEILELYKLQSVSVTQPFWYKRRGLYNYTFHTAGGDISFPVTTSKMQRYINYALYRVEIDKKAWM</sequence>
<dbReference type="PIRSF" id="PIRSF026631">
    <property type="entry name" value="UCP026631"/>
    <property type="match status" value="1"/>
</dbReference>
<comment type="caution">
    <text evidence="3">The sequence shown here is derived from an EMBL/GenBank/DDBJ whole genome shotgun (WGS) entry which is preliminary data.</text>
</comment>
<dbReference type="InterPro" id="IPR014529">
    <property type="entry name" value="UCP026631"/>
</dbReference>
<evidence type="ECO:0000256" key="1">
    <source>
        <dbReference type="SAM" id="Phobius"/>
    </source>
</evidence>
<accession>A0ABS8GTP1</accession>
<dbReference type="PANTHER" id="PTHR34473:SF2">
    <property type="entry name" value="UPF0699 TRANSMEMBRANE PROTEIN YDBT"/>
    <property type="match status" value="1"/>
</dbReference>